<accession>A0A246WQJ7</accession>
<evidence type="ECO:0000256" key="3">
    <source>
        <dbReference type="ARBA" id="ARBA00023015"/>
    </source>
</evidence>
<organism evidence="7 8">
    <name type="scientific">Herbaspirillum robiniae</name>
    <dbReference type="NCBI Taxonomy" id="2014887"/>
    <lineage>
        <taxon>Bacteria</taxon>
        <taxon>Pseudomonadati</taxon>
        <taxon>Pseudomonadota</taxon>
        <taxon>Betaproteobacteria</taxon>
        <taxon>Burkholderiales</taxon>
        <taxon>Oxalobacteraceae</taxon>
        <taxon>Herbaspirillum</taxon>
    </lineage>
</organism>
<dbReference type="Pfam" id="PF00392">
    <property type="entry name" value="GntR"/>
    <property type="match status" value="1"/>
</dbReference>
<dbReference type="Gene3D" id="3.40.640.10">
    <property type="entry name" value="Type I PLP-dependent aspartate aminotransferase-like (Major domain)"/>
    <property type="match status" value="1"/>
</dbReference>
<dbReference type="CDD" id="cd00609">
    <property type="entry name" value="AAT_like"/>
    <property type="match status" value="1"/>
</dbReference>
<dbReference type="InterPro" id="IPR000524">
    <property type="entry name" value="Tscrpt_reg_HTH_GntR"/>
</dbReference>
<dbReference type="GO" id="GO:0030170">
    <property type="term" value="F:pyridoxal phosphate binding"/>
    <property type="evidence" value="ECO:0007669"/>
    <property type="project" value="InterPro"/>
</dbReference>
<name>A0A246WQJ7_9BURK</name>
<evidence type="ECO:0000256" key="5">
    <source>
        <dbReference type="ARBA" id="ARBA00023163"/>
    </source>
</evidence>
<dbReference type="CDD" id="cd07377">
    <property type="entry name" value="WHTH_GntR"/>
    <property type="match status" value="1"/>
</dbReference>
<dbReference type="GO" id="GO:0003677">
    <property type="term" value="F:DNA binding"/>
    <property type="evidence" value="ECO:0007669"/>
    <property type="project" value="UniProtKB-KW"/>
</dbReference>
<evidence type="ECO:0000313" key="7">
    <source>
        <dbReference type="EMBL" id="OWY28655.1"/>
    </source>
</evidence>
<reference evidence="7 8" key="1">
    <citation type="submission" date="2017-06" db="EMBL/GenBank/DDBJ databases">
        <title>Herbaspirillum phytohormonus sp. nov., isolated from the root nodule of Robinia pseudoacacia in lead-zinc mine.</title>
        <authorList>
            <person name="Fan M."/>
            <person name="Lin Y."/>
        </authorList>
    </citation>
    <scope>NUCLEOTIDE SEQUENCE [LARGE SCALE GENOMIC DNA]</scope>
    <source>
        <strain evidence="7 8">HZ10</strain>
    </source>
</reference>
<dbReference type="PANTHER" id="PTHR46577">
    <property type="entry name" value="HTH-TYPE TRANSCRIPTIONAL REGULATORY PROTEIN GABR"/>
    <property type="match status" value="1"/>
</dbReference>
<keyword evidence="2" id="KW-0663">Pyridoxal phosphate</keyword>
<dbReference type="InterPro" id="IPR015424">
    <property type="entry name" value="PyrdxlP-dep_Trfase"/>
</dbReference>
<dbReference type="GO" id="GO:0003700">
    <property type="term" value="F:DNA-binding transcription factor activity"/>
    <property type="evidence" value="ECO:0007669"/>
    <property type="project" value="InterPro"/>
</dbReference>
<evidence type="ECO:0000256" key="4">
    <source>
        <dbReference type="ARBA" id="ARBA00023125"/>
    </source>
</evidence>
<dbReference type="Proteomes" id="UP000197596">
    <property type="component" value="Unassembled WGS sequence"/>
</dbReference>
<evidence type="ECO:0000256" key="1">
    <source>
        <dbReference type="ARBA" id="ARBA00005384"/>
    </source>
</evidence>
<dbReference type="PANTHER" id="PTHR46577:SF2">
    <property type="entry name" value="TRANSCRIPTIONAL REGULATORY PROTEIN"/>
    <property type="match status" value="1"/>
</dbReference>
<dbReference type="Gene3D" id="1.10.10.10">
    <property type="entry name" value="Winged helix-like DNA-binding domain superfamily/Winged helix DNA-binding domain"/>
    <property type="match status" value="1"/>
</dbReference>
<protein>
    <submittedName>
        <fullName evidence="7">Transcriptional regulator</fullName>
    </submittedName>
</protein>
<dbReference type="Pfam" id="PF00155">
    <property type="entry name" value="Aminotran_1_2"/>
    <property type="match status" value="1"/>
</dbReference>
<comment type="caution">
    <text evidence="7">The sequence shown here is derived from an EMBL/GenBank/DDBJ whole genome shotgun (WGS) entry which is preliminary data.</text>
</comment>
<dbReference type="PROSITE" id="PS50949">
    <property type="entry name" value="HTH_GNTR"/>
    <property type="match status" value="1"/>
</dbReference>
<evidence type="ECO:0000256" key="2">
    <source>
        <dbReference type="ARBA" id="ARBA00022898"/>
    </source>
</evidence>
<dbReference type="AlphaFoldDB" id="A0A246WQJ7"/>
<keyword evidence="3" id="KW-0805">Transcription regulation</keyword>
<sequence>MALVSISVSSGLSLVEQIVVQMKQLIDDGVVRDGSRAVSIRCFARDHRISAHTVAEAYERLVAHGYFQSRPRSGFFVSRPQVYAQHNGDGEDGAMEPDHLWQLRSHFTTRHDRLGASSGRMPPDWLDVELIRSGMKSLAAKADTSLAQYGDPYGYAPLRGLLQTRLLALGIHAQPEQILLTSGATQAADLVMRCFLKRGDRVLVDDPGYFNLFSNLHLHGIRPIPVPRKPDGPDLDLLDALAREHRPAMMFVQSMLHAPTGSSIAPANAHRLLKLAEQYDFRIVENDVYCDMLGLTLPRIATLDQLARVFYVGSFSKTLSSATRVGFIAGAAQSVGELCNHKMVASITGSQVDERLVYHALTEGQYRRSVERMRYRLANALQLAGDMLEEQGFEVFCRPLGGKFVWARHPQIDDSEEIWRRASQAGILIAPGKVFRHNLQPTPWFRLNVAYCMEPALQHFLGSLRA</sequence>
<evidence type="ECO:0000313" key="8">
    <source>
        <dbReference type="Proteomes" id="UP000197596"/>
    </source>
</evidence>
<feature type="domain" description="HTH gntR-type" evidence="6">
    <location>
        <begin position="12"/>
        <end position="80"/>
    </location>
</feature>
<keyword evidence="4" id="KW-0238">DNA-binding</keyword>
<dbReference type="InterPro" id="IPR004839">
    <property type="entry name" value="Aminotransferase_I/II_large"/>
</dbReference>
<gene>
    <name evidence="7" type="ORF">CEJ42_11725</name>
</gene>
<proteinExistence type="inferred from homology"/>
<comment type="similarity">
    <text evidence="1">In the C-terminal section; belongs to the class-I pyridoxal-phosphate-dependent aminotransferase family.</text>
</comment>
<dbReference type="SMART" id="SM00345">
    <property type="entry name" value="HTH_GNTR"/>
    <property type="match status" value="1"/>
</dbReference>
<dbReference type="SUPFAM" id="SSF46785">
    <property type="entry name" value="Winged helix' DNA-binding domain"/>
    <property type="match status" value="1"/>
</dbReference>
<dbReference type="InterPro" id="IPR036390">
    <property type="entry name" value="WH_DNA-bd_sf"/>
</dbReference>
<dbReference type="InterPro" id="IPR036388">
    <property type="entry name" value="WH-like_DNA-bd_sf"/>
</dbReference>
<dbReference type="RefSeq" id="WP_088751188.1">
    <property type="nucleotide sequence ID" value="NZ_NJGU01000006.1"/>
</dbReference>
<dbReference type="InterPro" id="IPR015421">
    <property type="entry name" value="PyrdxlP-dep_Trfase_major"/>
</dbReference>
<dbReference type="SUPFAM" id="SSF53383">
    <property type="entry name" value="PLP-dependent transferases"/>
    <property type="match status" value="1"/>
</dbReference>
<evidence type="ECO:0000259" key="6">
    <source>
        <dbReference type="PROSITE" id="PS50949"/>
    </source>
</evidence>
<dbReference type="EMBL" id="NJGU01000006">
    <property type="protein sequence ID" value="OWY28655.1"/>
    <property type="molecule type" value="Genomic_DNA"/>
</dbReference>
<keyword evidence="5" id="KW-0804">Transcription</keyword>
<dbReference type="InterPro" id="IPR051446">
    <property type="entry name" value="HTH_trans_reg/aminotransferase"/>
</dbReference>